<proteinExistence type="predicted"/>
<dbReference type="AlphaFoldDB" id="A0A914YBA7"/>
<feature type="chain" id="PRO_5036949414" evidence="1">
    <location>
        <begin position="20"/>
        <end position="195"/>
    </location>
</feature>
<keyword evidence="1" id="KW-0732">Signal</keyword>
<keyword evidence="2" id="KW-1185">Reference proteome</keyword>
<name>A0A914YBA7_9BILA</name>
<dbReference type="WBParaSite" id="PSU_v2.g16565.t1">
    <property type="protein sequence ID" value="PSU_v2.g16565.t1"/>
    <property type="gene ID" value="PSU_v2.g16565"/>
</dbReference>
<reference evidence="3" key="1">
    <citation type="submission" date="2022-11" db="UniProtKB">
        <authorList>
            <consortium name="WormBaseParasite"/>
        </authorList>
    </citation>
    <scope>IDENTIFICATION</scope>
</reference>
<sequence>MAQIFGFFVFFGLIALCNGCQSGIDNVARDMQKRHPQKCMQCPEIKFSEQCNYESMDKDLTCGKSYMDIYTYWSNKQMCAKITVHCSAQPPKTIDARIAVEELKPTQTIPELSKTISDSQNFTDSDLSFIEDGSGTEILIDESNDGPTYSYISKEEKFHAFSYLTCNDDGKWETVDPNGKKFVGIEIVHCIVVKV</sequence>
<evidence type="ECO:0000313" key="2">
    <source>
        <dbReference type="Proteomes" id="UP000887577"/>
    </source>
</evidence>
<dbReference type="Proteomes" id="UP000887577">
    <property type="component" value="Unplaced"/>
</dbReference>
<organism evidence="2 3">
    <name type="scientific">Panagrolaimus superbus</name>
    <dbReference type="NCBI Taxonomy" id="310955"/>
    <lineage>
        <taxon>Eukaryota</taxon>
        <taxon>Metazoa</taxon>
        <taxon>Ecdysozoa</taxon>
        <taxon>Nematoda</taxon>
        <taxon>Chromadorea</taxon>
        <taxon>Rhabditida</taxon>
        <taxon>Tylenchina</taxon>
        <taxon>Panagrolaimomorpha</taxon>
        <taxon>Panagrolaimoidea</taxon>
        <taxon>Panagrolaimidae</taxon>
        <taxon>Panagrolaimus</taxon>
    </lineage>
</organism>
<protein>
    <submittedName>
        <fullName evidence="3">Uncharacterized protein</fullName>
    </submittedName>
</protein>
<accession>A0A914YBA7</accession>
<evidence type="ECO:0000313" key="3">
    <source>
        <dbReference type="WBParaSite" id="PSU_v2.g16565.t1"/>
    </source>
</evidence>
<feature type="signal peptide" evidence="1">
    <location>
        <begin position="1"/>
        <end position="19"/>
    </location>
</feature>
<evidence type="ECO:0000256" key="1">
    <source>
        <dbReference type="SAM" id="SignalP"/>
    </source>
</evidence>